<evidence type="ECO:0000259" key="8">
    <source>
        <dbReference type="PROSITE" id="PS50928"/>
    </source>
</evidence>
<evidence type="ECO:0000256" key="4">
    <source>
        <dbReference type="ARBA" id="ARBA00022692"/>
    </source>
</evidence>
<keyword evidence="10" id="KW-1185">Reference proteome</keyword>
<evidence type="ECO:0000256" key="7">
    <source>
        <dbReference type="RuleBase" id="RU363032"/>
    </source>
</evidence>
<dbReference type="InterPro" id="IPR000515">
    <property type="entry name" value="MetI-like"/>
</dbReference>
<dbReference type="PROSITE" id="PS50928">
    <property type="entry name" value="ABC_TM1"/>
    <property type="match status" value="1"/>
</dbReference>
<feature type="transmembrane region" description="Helical" evidence="7">
    <location>
        <begin position="108"/>
        <end position="131"/>
    </location>
</feature>
<accession>A0A1H3U985</accession>
<evidence type="ECO:0000256" key="2">
    <source>
        <dbReference type="ARBA" id="ARBA00022448"/>
    </source>
</evidence>
<evidence type="ECO:0000256" key="1">
    <source>
        <dbReference type="ARBA" id="ARBA00004651"/>
    </source>
</evidence>
<reference evidence="10" key="1">
    <citation type="submission" date="2016-10" db="EMBL/GenBank/DDBJ databases">
        <authorList>
            <person name="Varghese N."/>
            <person name="Submissions S."/>
        </authorList>
    </citation>
    <scope>NUCLEOTIDE SEQUENCE [LARGE SCALE GENOMIC DNA]</scope>
    <source>
        <strain evidence="10">DSM 44718</strain>
    </source>
</reference>
<sequence length="279" mass="30062">MKTTPVRRTARVGVQLLVAAGGVVFAAVLAYAFLSALKPGGEVLSVPLHWWPSSFEWHNFARPFTEAAFSRYYLNSVFVGVSVTLLNIVTCTLAGYSFSKFSYPGRNTAFVVVLATLMVPLEVIYVPLYALVFDLGWVNSFAGLIIPAGTSAFGIFLMRQSIDSVPDELLEAARLDGAGVVRTLLTIIGPLVRGPIAALALFIFLMNWDSHLWPLLVASDDEHRTLPVGLAAMQANNLGASSVPMMMAAAVLALLPTIVLFLSLQKRFVEGVAMSAGLR</sequence>
<evidence type="ECO:0000313" key="9">
    <source>
        <dbReference type="EMBL" id="SDZ58958.1"/>
    </source>
</evidence>
<dbReference type="Proteomes" id="UP000199632">
    <property type="component" value="Unassembled WGS sequence"/>
</dbReference>
<feature type="transmembrane region" description="Helical" evidence="7">
    <location>
        <begin position="243"/>
        <end position="264"/>
    </location>
</feature>
<name>A0A1H3U985_9ACTN</name>
<comment type="similarity">
    <text evidence="7">Belongs to the binding-protein-dependent transport system permease family.</text>
</comment>
<evidence type="ECO:0000256" key="3">
    <source>
        <dbReference type="ARBA" id="ARBA00022475"/>
    </source>
</evidence>
<dbReference type="Gene3D" id="1.10.3720.10">
    <property type="entry name" value="MetI-like"/>
    <property type="match status" value="1"/>
</dbReference>
<feature type="transmembrane region" description="Helical" evidence="7">
    <location>
        <begin position="12"/>
        <end position="34"/>
    </location>
</feature>
<evidence type="ECO:0000256" key="6">
    <source>
        <dbReference type="ARBA" id="ARBA00023136"/>
    </source>
</evidence>
<organism evidence="9 10">
    <name type="scientific">Asanoa ishikariensis</name>
    <dbReference type="NCBI Taxonomy" id="137265"/>
    <lineage>
        <taxon>Bacteria</taxon>
        <taxon>Bacillati</taxon>
        <taxon>Actinomycetota</taxon>
        <taxon>Actinomycetes</taxon>
        <taxon>Micromonosporales</taxon>
        <taxon>Micromonosporaceae</taxon>
        <taxon>Asanoa</taxon>
    </lineage>
</organism>
<comment type="subcellular location">
    <subcellularLocation>
        <location evidence="1 7">Cell membrane</location>
        <topology evidence="1 7">Multi-pass membrane protein</topology>
    </subcellularLocation>
</comment>
<keyword evidence="3" id="KW-1003">Cell membrane</keyword>
<keyword evidence="5 7" id="KW-1133">Transmembrane helix</keyword>
<dbReference type="STRING" id="137265.SAMN05421684_6798"/>
<dbReference type="InterPro" id="IPR035906">
    <property type="entry name" value="MetI-like_sf"/>
</dbReference>
<dbReference type="AlphaFoldDB" id="A0A1H3U985"/>
<evidence type="ECO:0000256" key="5">
    <source>
        <dbReference type="ARBA" id="ARBA00022989"/>
    </source>
</evidence>
<dbReference type="Pfam" id="PF00528">
    <property type="entry name" value="BPD_transp_1"/>
    <property type="match status" value="1"/>
</dbReference>
<protein>
    <submittedName>
        <fullName evidence="9">Multiple sugar transport system permease protein</fullName>
    </submittedName>
</protein>
<dbReference type="CDD" id="cd06261">
    <property type="entry name" value="TM_PBP2"/>
    <property type="match status" value="1"/>
</dbReference>
<proteinExistence type="inferred from homology"/>
<dbReference type="PANTHER" id="PTHR43744">
    <property type="entry name" value="ABC TRANSPORTER PERMEASE PROTEIN MG189-RELATED-RELATED"/>
    <property type="match status" value="1"/>
</dbReference>
<feature type="transmembrane region" description="Helical" evidence="7">
    <location>
        <begin position="72"/>
        <end position="96"/>
    </location>
</feature>
<dbReference type="PANTHER" id="PTHR43744:SF12">
    <property type="entry name" value="ABC TRANSPORTER PERMEASE PROTEIN MG189-RELATED"/>
    <property type="match status" value="1"/>
</dbReference>
<dbReference type="EMBL" id="FNQB01000004">
    <property type="protein sequence ID" value="SDZ58958.1"/>
    <property type="molecule type" value="Genomic_DNA"/>
</dbReference>
<feature type="domain" description="ABC transmembrane type-1" evidence="8">
    <location>
        <begin position="73"/>
        <end position="264"/>
    </location>
</feature>
<dbReference type="GO" id="GO:0055085">
    <property type="term" value="P:transmembrane transport"/>
    <property type="evidence" value="ECO:0007669"/>
    <property type="project" value="InterPro"/>
</dbReference>
<feature type="transmembrane region" description="Helical" evidence="7">
    <location>
        <begin position="179"/>
        <end position="206"/>
    </location>
</feature>
<evidence type="ECO:0000313" key="10">
    <source>
        <dbReference type="Proteomes" id="UP000199632"/>
    </source>
</evidence>
<keyword evidence="2 7" id="KW-0813">Transport</keyword>
<keyword evidence="4 7" id="KW-0812">Transmembrane</keyword>
<dbReference type="SUPFAM" id="SSF161098">
    <property type="entry name" value="MetI-like"/>
    <property type="match status" value="1"/>
</dbReference>
<gene>
    <name evidence="9" type="ORF">SAMN05421684_6798</name>
</gene>
<dbReference type="RefSeq" id="WP_090801154.1">
    <property type="nucleotide sequence ID" value="NZ_BOND01000006.1"/>
</dbReference>
<keyword evidence="6 7" id="KW-0472">Membrane</keyword>
<keyword evidence="9" id="KW-0762">Sugar transport</keyword>
<dbReference type="GO" id="GO:0005886">
    <property type="term" value="C:plasma membrane"/>
    <property type="evidence" value="ECO:0007669"/>
    <property type="project" value="UniProtKB-SubCell"/>
</dbReference>
<dbReference type="OrthoDB" id="148827at2"/>
<feature type="transmembrane region" description="Helical" evidence="7">
    <location>
        <begin position="137"/>
        <end position="158"/>
    </location>
</feature>